<name>A0A5S4GLA2_9ACTN</name>
<proteinExistence type="inferred from homology"/>
<comment type="similarity">
    <text evidence="1">Belongs to the arylamine N-acetyltransferase family.</text>
</comment>
<dbReference type="PANTHER" id="PTHR11786">
    <property type="entry name" value="N-HYDROXYARYLAMINE O-ACETYLTRANSFERASE"/>
    <property type="match status" value="1"/>
</dbReference>
<dbReference type="Pfam" id="PF00797">
    <property type="entry name" value="Acetyltransf_2"/>
    <property type="match status" value="1"/>
</dbReference>
<comment type="caution">
    <text evidence="2">The sequence shown here is derived from an EMBL/GenBank/DDBJ whole genome shotgun (WGS) entry which is preliminary data.</text>
</comment>
<dbReference type="GO" id="GO:0016407">
    <property type="term" value="F:acetyltransferase activity"/>
    <property type="evidence" value="ECO:0007669"/>
    <property type="project" value="InterPro"/>
</dbReference>
<dbReference type="SUPFAM" id="SSF54001">
    <property type="entry name" value="Cysteine proteinases"/>
    <property type="match status" value="1"/>
</dbReference>
<protein>
    <submittedName>
        <fullName evidence="2">Arylamine N-acetyltransferase</fullName>
    </submittedName>
</protein>
<evidence type="ECO:0000256" key="1">
    <source>
        <dbReference type="ARBA" id="ARBA00006547"/>
    </source>
</evidence>
<dbReference type="Gene3D" id="3.30.2140.10">
    <property type="entry name" value="Arylamine N-acetyltransferase"/>
    <property type="match status" value="1"/>
</dbReference>
<dbReference type="PANTHER" id="PTHR11786:SF0">
    <property type="entry name" value="ARYLAMINE N-ACETYLTRANSFERASE 4-RELATED"/>
    <property type="match status" value="1"/>
</dbReference>
<organism evidence="2 3">
    <name type="scientific">Nonomuraea zeae</name>
    <dbReference type="NCBI Taxonomy" id="1642303"/>
    <lineage>
        <taxon>Bacteria</taxon>
        <taxon>Bacillati</taxon>
        <taxon>Actinomycetota</taxon>
        <taxon>Actinomycetes</taxon>
        <taxon>Streptosporangiales</taxon>
        <taxon>Streptosporangiaceae</taxon>
        <taxon>Nonomuraea</taxon>
    </lineage>
</organism>
<evidence type="ECO:0000313" key="2">
    <source>
        <dbReference type="EMBL" id="TMR33653.1"/>
    </source>
</evidence>
<keyword evidence="2" id="KW-0808">Transferase</keyword>
<dbReference type="Proteomes" id="UP000306628">
    <property type="component" value="Unassembled WGS sequence"/>
</dbReference>
<evidence type="ECO:0000313" key="3">
    <source>
        <dbReference type="Proteomes" id="UP000306628"/>
    </source>
</evidence>
<accession>A0A5S4GLA2</accession>
<gene>
    <name evidence="2" type="ORF">ETD85_19330</name>
</gene>
<reference evidence="2 3" key="1">
    <citation type="submission" date="2019-05" db="EMBL/GenBank/DDBJ databases">
        <title>Draft genome sequence of Nonomuraea zeae DSM 100528.</title>
        <authorList>
            <person name="Saricaoglu S."/>
            <person name="Isik K."/>
        </authorList>
    </citation>
    <scope>NUCLEOTIDE SEQUENCE [LARGE SCALE GENOMIC DNA]</scope>
    <source>
        <strain evidence="2 3">DSM 100528</strain>
    </source>
</reference>
<dbReference type="InterPro" id="IPR038765">
    <property type="entry name" value="Papain-like_cys_pep_sf"/>
</dbReference>
<keyword evidence="3" id="KW-1185">Reference proteome</keyword>
<dbReference type="EMBL" id="VCKX01000054">
    <property type="protein sequence ID" value="TMR33653.1"/>
    <property type="molecule type" value="Genomic_DNA"/>
</dbReference>
<dbReference type="InterPro" id="IPR001447">
    <property type="entry name" value="Arylamine_N-AcTrfase"/>
</dbReference>
<sequence>MRRCSATYERLEARCADDTPKFVHIQCRLVGVNTAAYLHRLGLPKLLDAPTSAENLRALHVAHVEQVPYEALEIWLGRATTVDPAESAGRIIRGRGGYCYHLNGAFSELARALGYDVTRHVGGVQSRGGEPGITANHLVLTARGLPSEDNPGGEWLVDLGLGDALHEPLPLVAGTYTQGPFTYVLRPSEIAPGGWRFVHDPSGSFEGMDFGLAPTGMSAFTEMHRHLTTSPTSGFVRVATIQRRDAYGVDTLRGLQLSRIGHGASSVTLSSARDYYAALEDIFRLPLDDVSAAEKDKLWGRLHDAHEAWLAGDPV</sequence>
<dbReference type="OrthoDB" id="7181050at2"/>
<dbReference type="Gene3D" id="2.40.128.150">
    <property type="entry name" value="Cysteine proteinases"/>
    <property type="match status" value="1"/>
</dbReference>
<dbReference type="AlphaFoldDB" id="A0A5S4GLA2"/>